<comment type="similarity">
    <text evidence="2">Belongs to the bacterial solute-binding protein 7 family.</text>
</comment>
<protein>
    <submittedName>
        <fullName evidence="6">TRAP transporter substrate-binding protein</fullName>
    </submittedName>
</protein>
<feature type="signal peptide" evidence="5">
    <location>
        <begin position="1"/>
        <end position="21"/>
    </location>
</feature>
<evidence type="ECO:0000256" key="4">
    <source>
        <dbReference type="ARBA" id="ARBA00022729"/>
    </source>
</evidence>
<name>A0ABS9ABR9_9GAMM</name>
<organism evidence="6 7">
    <name type="scientific">Billgrantia zhangzhouensis</name>
    <dbReference type="NCBI Taxonomy" id="2733481"/>
    <lineage>
        <taxon>Bacteria</taxon>
        <taxon>Pseudomonadati</taxon>
        <taxon>Pseudomonadota</taxon>
        <taxon>Gammaproteobacteria</taxon>
        <taxon>Oceanospirillales</taxon>
        <taxon>Halomonadaceae</taxon>
        <taxon>Billgrantia</taxon>
    </lineage>
</organism>
<dbReference type="InterPro" id="IPR004682">
    <property type="entry name" value="TRAP_DctP"/>
</dbReference>
<evidence type="ECO:0000256" key="1">
    <source>
        <dbReference type="ARBA" id="ARBA00004196"/>
    </source>
</evidence>
<evidence type="ECO:0000256" key="3">
    <source>
        <dbReference type="ARBA" id="ARBA00022448"/>
    </source>
</evidence>
<dbReference type="InterPro" id="IPR038404">
    <property type="entry name" value="TRAP_DctP_sf"/>
</dbReference>
<evidence type="ECO:0000256" key="2">
    <source>
        <dbReference type="ARBA" id="ARBA00009023"/>
    </source>
</evidence>
<dbReference type="NCBIfam" id="TIGR00787">
    <property type="entry name" value="dctP"/>
    <property type="match status" value="1"/>
</dbReference>
<dbReference type="PANTHER" id="PTHR33376:SF4">
    <property type="entry name" value="SIALIC ACID-BINDING PERIPLASMIC PROTEIN SIAP"/>
    <property type="match status" value="1"/>
</dbReference>
<evidence type="ECO:0000256" key="5">
    <source>
        <dbReference type="SAM" id="SignalP"/>
    </source>
</evidence>
<keyword evidence="3" id="KW-0813">Transport</keyword>
<keyword evidence="4 5" id="KW-0732">Signal</keyword>
<comment type="subcellular location">
    <subcellularLocation>
        <location evidence="1">Cell envelope</location>
    </subcellularLocation>
</comment>
<dbReference type="Proteomes" id="UP001320122">
    <property type="component" value="Unassembled WGS sequence"/>
</dbReference>
<keyword evidence="7" id="KW-1185">Reference proteome</keyword>
<sequence>MRKTLMAVSALTMIFSAQIQAQDVRNMTLRFASTSPQGTPQYEGMSVFKDLVETRSEGNIKIQLFPNGVLGGDSQVLSSLQGGIIDMMVWNAGNLSNIVPDFAIFDFPFIFDDAEEVDEIVDGDTGSLLLSKLENHQLVGLAYWEQGFRYLTNRSRPIEDLEDLRGLNIRVQETPLFMDMWSALGANPVPMAFTELYTAMETGAVDGQENPAPLIMAAKFNEVQEYLTVTRHNYNPQVVLIGKPTWNKLNESERDLIQQAAFDARIEQREVSRQADEEALNALASMGMSVNYLDEEQVLEFRQAVEPVIEKYSARIDNIVLNNFLIR</sequence>
<dbReference type="SUPFAM" id="SSF53850">
    <property type="entry name" value="Periplasmic binding protein-like II"/>
    <property type="match status" value="1"/>
</dbReference>
<dbReference type="InterPro" id="IPR018389">
    <property type="entry name" value="DctP_fam"/>
</dbReference>
<dbReference type="PIRSF" id="PIRSF006470">
    <property type="entry name" value="DctB"/>
    <property type="match status" value="1"/>
</dbReference>
<dbReference type="Gene3D" id="3.40.190.170">
    <property type="entry name" value="Bacterial extracellular solute-binding protein, family 7"/>
    <property type="match status" value="1"/>
</dbReference>
<comment type="caution">
    <text evidence="6">The sequence shown here is derived from an EMBL/GenBank/DDBJ whole genome shotgun (WGS) entry which is preliminary data.</text>
</comment>
<dbReference type="EMBL" id="JABFTT010000001">
    <property type="protein sequence ID" value="MCE8018589.1"/>
    <property type="molecule type" value="Genomic_DNA"/>
</dbReference>
<accession>A0ABS9ABR9</accession>
<proteinExistence type="inferred from homology"/>
<dbReference type="PANTHER" id="PTHR33376">
    <property type="match status" value="1"/>
</dbReference>
<gene>
    <name evidence="6" type="ORF">HOP51_00450</name>
</gene>
<dbReference type="CDD" id="cd13679">
    <property type="entry name" value="PBP2_TRAP_YiaO_like"/>
    <property type="match status" value="1"/>
</dbReference>
<feature type="chain" id="PRO_5045602552" evidence="5">
    <location>
        <begin position="22"/>
        <end position="327"/>
    </location>
</feature>
<dbReference type="RefSeq" id="WP_234271988.1">
    <property type="nucleotide sequence ID" value="NZ_JABFTT010000001.1"/>
</dbReference>
<reference evidence="6 7" key="1">
    <citation type="journal article" date="2021" name="Front. Microbiol.">
        <title>Aerobic Denitrification and Heterotrophic Sulfur Oxidation in the Genus Halomonas Revealed by Six Novel Species Characterizations and Genome-Based Analysis.</title>
        <authorList>
            <person name="Wang L."/>
            <person name="Shao Z."/>
        </authorList>
    </citation>
    <scope>NUCLEOTIDE SEQUENCE [LARGE SCALE GENOMIC DNA]</scope>
    <source>
        <strain evidence="6 7">MCCC 1A11036</strain>
    </source>
</reference>
<dbReference type="Pfam" id="PF03480">
    <property type="entry name" value="DctP"/>
    <property type="match status" value="1"/>
</dbReference>
<dbReference type="NCBIfam" id="NF037995">
    <property type="entry name" value="TRAP_S1"/>
    <property type="match status" value="1"/>
</dbReference>
<evidence type="ECO:0000313" key="6">
    <source>
        <dbReference type="EMBL" id="MCE8018589.1"/>
    </source>
</evidence>
<evidence type="ECO:0000313" key="7">
    <source>
        <dbReference type="Proteomes" id="UP001320122"/>
    </source>
</evidence>